<dbReference type="Proteomes" id="UP001317259">
    <property type="component" value="Unassembled WGS sequence"/>
</dbReference>
<gene>
    <name evidence="1" type="ORF">MF672_032735</name>
</gene>
<dbReference type="EMBL" id="JAKRKC020000002">
    <property type="protein sequence ID" value="MCK2218526.1"/>
    <property type="molecule type" value="Genomic_DNA"/>
</dbReference>
<accession>A0ABT0G1P1</accession>
<evidence type="ECO:0000313" key="1">
    <source>
        <dbReference type="EMBL" id="MCK2218526.1"/>
    </source>
</evidence>
<dbReference type="RefSeq" id="WP_242383489.1">
    <property type="nucleotide sequence ID" value="NZ_JAKRKC020000002.1"/>
</dbReference>
<protein>
    <recommendedName>
        <fullName evidence="3">Antibiotic biosynthesis monooxygenase</fullName>
    </recommendedName>
</protein>
<keyword evidence="2" id="KW-1185">Reference proteome</keyword>
<comment type="caution">
    <text evidence="1">The sequence shown here is derived from an EMBL/GenBank/DDBJ whole genome shotgun (WGS) entry which is preliminary data.</text>
</comment>
<proteinExistence type="predicted"/>
<evidence type="ECO:0008006" key="3">
    <source>
        <dbReference type="Google" id="ProtNLM"/>
    </source>
</evidence>
<organism evidence="1 2">
    <name type="scientific">Actinomadura luzonensis</name>
    <dbReference type="NCBI Taxonomy" id="2805427"/>
    <lineage>
        <taxon>Bacteria</taxon>
        <taxon>Bacillati</taxon>
        <taxon>Actinomycetota</taxon>
        <taxon>Actinomycetes</taxon>
        <taxon>Streptosporangiales</taxon>
        <taxon>Thermomonosporaceae</taxon>
        <taxon>Actinomadura</taxon>
    </lineage>
</organism>
<sequence length="104" mass="11363">MIARIWQAWTDGPAATGRYRQVFETDVLRSLRDLRGFRGAYLLARPGDDVTEIRTITLFDALATVRGFAGERPGLEHVTAPARAALLGSNPAVAHFEVLTAVRG</sequence>
<reference evidence="1 2" key="1">
    <citation type="submission" date="2022-04" db="EMBL/GenBank/DDBJ databases">
        <title>Genome draft of Actinomadura sp. ATCC 31491.</title>
        <authorList>
            <person name="Shi X."/>
            <person name="Du Y."/>
        </authorList>
    </citation>
    <scope>NUCLEOTIDE SEQUENCE [LARGE SCALE GENOMIC DNA]</scope>
    <source>
        <strain evidence="1 2">ATCC 31491</strain>
    </source>
</reference>
<name>A0ABT0G1P1_9ACTN</name>
<evidence type="ECO:0000313" key="2">
    <source>
        <dbReference type="Proteomes" id="UP001317259"/>
    </source>
</evidence>